<organism evidence="2 3">
    <name type="scientific">Bionectria ochroleuca</name>
    <name type="common">Gliocladium roseum</name>
    <dbReference type="NCBI Taxonomy" id="29856"/>
    <lineage>
        <taxon>Eukaryota</taxon>
        <taxon>Fungi</taxon>
        <taxon>Dikarya</taxon>
        <taxon>Ascomycota</taxon>
        <taxon>Pezizomycotina</taxon>
        <taxon>Sordariomycetes</taxon>
        <taxon>Hypocreomycetidae</taxon>
        <taxon>Hypocreales</taxon>
        <taxon>Bionectriaceae</taxon>
        <taxon>Clonostachys</taxon>
    </lineage>
</organism>
<evidence type="ECO:0000313" key="2">
    <source>
        <dbReference type="EMBL" id="KAF9752740.1"/>
    </source>
</evidence>
<reference evidence="2" key="1">
    <citation type="submission" date="2020-10" db="EMBL/GenBank/DDBJ databases">
        <title>High-Quality Genome Resource of Clonostachys rosea strain S41 by Oxford Nanopore Long-Read Sequencing.</title>
        <authorList>
            <person name="Wang H."/>
        </authorList>
    </citation>
    <scope>NUCLEOTIDE SEQUENCE</scope>
    <source>
        <strain evidence="2">S41</strain>
    </source>
</reference>
<name>A0A8H7TQD6_BIOOC</name>
<comment type="caution">
    <text evidence="2">The sequence shown here is derived from an EMBL/GenBank/DDBJ whole genome shotgun (WGS) entry which is preliminary data.</text>
</comment>
<dbReference type="AlphaFoldDB" id="A0A8H7TQD6"/>
<proteinExistence type="predicted"/>
<sequence length="255" mass="27988">MSRASSIYLATIMLVCPAKCWPTSQFDQFFPSWNGMLQEMLQDSCSDWLAGYKNQTENAYRVIDCLLDELKEYRKIEMAASAVILGLLPMILQSLDNSTVDLALLGIRRPLLALLLSISNPASSMTSSDTWVPLSIDRRLAPSSSPTIKLPSRYSLLCRLLVTAIEYVVAVVAVANIVLMIHELSVHAIIAFAPKDVRVTTSLAGPRVHHTCRFDSHFSPTGPDNTSSNLKASIPIVDSSRVCALHSPAPCQSRI</sequence>
<gene>
    <name evidence="2" type="ORF">IM811_014534</name>
</gene>
<evidence type="ECO:0000313" key="3">
    <source>
        <dbReference type="Proteomes" id="UP000616885"/>
    </source>
</evidence>
<protein>
    <submittedName>
        <fullName evidence="2">Uncharacterized protein</fullName>
    </submittedName>
</protein>
<dbReference type="EMBL" id="JADCTT010000005">
    <property type="protein sequence ID" value="KAF9752740.1"/>
    <property type="molecule type" value="Genomic_DNA"/>
</dbReference>
<dbReference type="Proteomes" id="UP000616885">
    <property type="component" value="Unassembled WGS sequence"/>
</dbReference>
<feature type="chain" id="PRO_5034979808" evidence="1">
    <location>
        <begin position="21"/>
        <end position="255"/>
    </location>
</feature>
<keyword evidence="1" id="KW-0732">Signal</keyword>
<accession>A0A8H7TQD6</accession>
<evidence type="ECO:0000256" key="1">
    <source>
        <dbReference type="SAM" id="SignalP"/>
    </source>
</evidence>
<feature type="signal peptide" evidence="1">
    <location>
        <begin position="1"/>
        <end position="20"/>
    </location>
</feature>